<sequence length="88" mass="10027">MLLQSVTITGQDFEHSKVVTVPDMGFLPGVFSGLDILQEMKFEQLRDKRLAILTNQSALNRDGKHFLDLLAEQKDKFDVQIIFTPQYG</sequence>
<name>A0A381P1M2_9ZZZZ</name>
<dbReference type="EMBL" id="UINC01000741">
    <property type="protein sequence ID" value="SUZ60394.1"/>
    <property type="molecule type" value="Genomic_DNA"/>
</dbReference>
<evidence type="ECO:0000313" key="1">
    <source>
        <dbReference type="EMBL" id="SUZ60394.1"/>
    </source>
</evidence>
<organism evidence="1">
    <name type="scientific">marine metagenome</name>
    <dbReference type="NCBI Taxonomy" id="408172"/>
    <lineage>
        <taxon>unclassified sequences</taxon>
        <taxon>metagenomes</taxon>
        <taxon>ecological metagenomes</taxon>
    </lineage>
</organism>
<dbReference type="AlphaFoldDB" id="A0A381P1M2"/>
<protein>
    <submittedName>
        <fullName evidence="1">Uncharacterized protein</fullName>
    </submittedName>
</protein>
<feature type="non-terminal residue" evidence="1">
    <location>
        <position position="88"/>
    </location>
</feature>
<dbReference type="Gene3D" id="3.40.50.12170">
    <property type="entry name" value="Uncharacterised protein PF07075, DUF1343"/>
    <property type="match status" value="1"/>
</dbReference>
<accession>A0A381P1M2</accession>
<proteinExistence type="predicted"/>
<reference evidence="1" key="1">
    <citation type="submission" date="2018-05" db="EMBL/GenBank/DDBJ databases">
        <authorList>
            <person name="Lanie J.A."/>
            <person name="Ng W.-L."/>
            <person name="Kazmierczak K.M."/>
            <person name="Andrzejewski T.M."/>
            <person name="Davidsen T.M."/>
            <person name="Wayne K.J."/>
            <person name="Tettelin H."/>
            <person name="Glass J.I."/>
            <person name="Rusch D."/>
            <person name="Podicherti R."/>
            <person name="Tsui H.-C.T."/>
            <person name="Winkler M.E."/>
        </authorList>
    </citation>
    <scope>NUCLEOTIDE SEQUENCE</scope>
</reference>
<gene>
    <name evidence="1" type="ORF">METZ01_LOCUS13248</name>
</gene>